<protein>
    <recommendedName>
        <fullName evidence="4">Molybdopterin-guanine dinucleotide biosynthesis protein MobB</fullName>
    </recommendedName>
</protein>
<organism evidence="2 3">
    <name type="scientific">Sphingobacterium zeae</name>
    <dbReference type="NCBI Taxonomy" id="1776859"/>
    <lineage>
        <taxon>Bacteria</taxon>
        <taxon>Pseudomonadati</taxon>
        <taxon>Bacteroidota</taxon>
        <taxon>Sphingobacteriia</taxon>
        <taxon>Sphingobacteriales</taxon>
        <taxon>Sphingobacteriaceae</taxon>
        <taxon>Sphingobacterium</taxon>
    </lineage>
</organism>
<keyword evidence="3" id="KW-1185">Reference proteome</keyword>
<feature type="compositionally biased region" description="Basic residues" evidence="1">
    <location>
        <begin position="313"/>
        <end position="326"/>
    </location>
</feature>
<accession>A0ABU0TZY9</accession>
<name>A0ABU0TZY9_9SPHI</name>
<dbReference type="Proteomes" id="UP001244640">
    <property type="component" value="Unassembled WGS sequence"/>
</dbReference>
<sequence>MYINITDSATGDNKGSCGNLVSYLEKENRLAENKVPQHWFNGDSNNIRPHEVRIGIDGNVAKLGKDDSKFFLINISPSRKEIDFLLATYGEQGAREKLKEYAVRIMDEYARNFRRPGIENNKDLLWFGKLENYRYYIHKDREVKNGTKKVGDRKEGPQFHVQVIVSRKDLTNRIKLSPQNRSRGRNVEHSKKMGQFDQMAFKQSGETVFDRMFGFDRKLKDTLLYANTMKNGNIDQQAALHTLDRQLKNGADTTGENQQKEPILSKVDLEKFPQLTGRVPSFAEAGWGLLDILLAPAQDFGGHDTVAAEEERKRKRKKKNRGRGMR</sequence>
<evidence type="ECO:0000313" key="2">
    <source>
        <dbReference type="EMBL" id="MDQ1148274.1"/>
    </source>
</evidence>
<dbReference type="EMBL" id="JAUTBA010000001">
    <property type="protein sequence ID" value="MDQ1148274.1"/>
    <property type="molecule type" value="Genomic_DNA"/>
</dbReference>
<evidence type="ECO:0000313" key="3">
    <source>
        <dbReference type="Proteomes" id="UP001244640"/>
    </source>
</evidence>
<proteinExistence type="predicted"/>
<feature type="region of interest" description="Disordered" evidence="1">
    <location>
        <begin position="303"/>
        <end position="326"/>
    </location>
</feature>
<gene>
    <name evidence="2" type="ORF">QE382_000258</name>
</gene>
<dbReference type="Pfam" id="PF18976">
    <property type="entry name" value="DUF5712"/>
    <property type="match status" value="1"/>
</dbReference>
<comment type="caution">
    <text evidence="2">The sequence shown here is derived from an EMBL/GenBank/DDBJ whole genome shotgun (WGS) entry which is preliminary data.</text>
</comment>
<evidence type="ECO:0008006" key="4">
    <source>
        <dbReference type="Google" id="ProtNLM"/>
    </source>
</evidence>
<evidence type="ECO:0000256" key="1">
    <source>
        <dbReference type="SAM" id="MobiDB-lite"/>
    </source>
</evidence>
<dbReference type="RefSeq" id="WP_209577064.1">
    <property type="nucleotide sequence ID" value="NZ_JAUTBA010000001.1"/>
</dbReference>
<dbReference type="InterPro" id="IPR043766">
    <property type="entry name" value="BfmA-like"/>
</dbReference>
<reference evidence="2 3" key="1">
    <citation type="submission" date="2023-07" db="EMBL/GenBank/DDBJ databases">
        <title>Functional and genomic diversity of the sorghum phyllosphere microbiome.</title>
        <authorList>
            <person name="Shade A."/>
        </authorList>
    </citation>
    <scope>NUCLEOTIDE SEQUENCE [LARGE SCALE GENOMIC DNA]</scope>
    <source>
        <strain evidence="2 3">SORGH_AS_0892</strain>
    </source>
</reference>